<accession>A0A4Q6XWF9</accession>
<sequence>MRGVETLNEIVALAIHDLERREGVYKVQAADKQLSVTPTTQRLIDELYDLYNRRASKSHGKFTAAEGYPTQAQVRDYVDDPERDFLKLTSRMMETLRNQAQARSASTGGHVLFAHFRRETRDYLLVAIITDKLSAALTSQRDVQDVRHLDLDGFRFAGRINLTAWANGEERYISFLKGKGDVSAYFQHFLGCDSVVQDRVDTSNLVTALKEFVVETEMPEKEGNEFLGKAKAICERVSRAREEIEFDALANELMPKDPKRLTDHLAHTDRGLSDRFVPDRRALASLVRFRGGTKQWKVEFDRDAVSNRSVIYDAAANTLTLTGLPDDLVEQLKSEGLGNG</sequence>
<name>A0A4Q6XWF9_9SPHN</name>
<organism evidence="4 5">
    <name type="scientific">Sphingomonas populi</name>
    <dbReference type="NCBI Taxonomy" id="2484750"/>
    <lineage>
        <taxon>Bacteria</taxon>
        <taxon>Pseudomonadati</taxon>
        <taxon>Pseudomonadota</taxon>
        <taxon>Alphaproteobacteria</taxon>
        <taxon>Sphingomonadales</taxon>
        <taxon>Sphingomonadaceae</taxon>
        <taxon>Sphingomonas</taxon>
    </lineage>
</organism>
<dbReference type="EMBL" id="SGIS01000015">
    <property type="protein sequence ID" value="RZF64395.1"/>
    <property type="molecule type" value="Genomic_DNA"/>
</dbReference>
<dbReference type="Proteomes" id="UP000292085">
    <property type="component" value="Unassembled WGS sequence"/>
</dbReference>
<dbReference type="GO" id="GO:0005737">
    <property type="term" value="C:cytoplasm"/>
    <property type="evidence" value="ECO:0007669"/>
    <property type="project" value="UniProtKB-SubCell"/>
</dbReference>
<evidence type="ECO:0000313" key="4">
    <source>
        <dbReference type="EMBL" id="RZF64395.1"/>
    </source>
</evidence>
<comment type="similarity">
    <text evidence="2">Belongs to the YejK family.</text>
</comment>
<keyword evidence="3" id="KW-0963">Cytoplasm</keyword>
<dbReference type="Pfam" id="PF04245">
    <property type="entry name" value="NA37"/>
    <property type="match status" value="1"/>
</dbReference>
<evidence type="ECO:0000256" key="3">
    <source>
        <dbReference type="ARBA" id="ARBA00022490"/>
    </source>
</evidence>
<comment type="subcellular location">
    <subcellularLocation>
        <location evidence="1">Cytoplasm</location>
    </subcellularLocation>
</comment>
<reference evidence="4 5" key="1">
    <citation type="submission" date="2019-02" db="EMBL/GenBank/DDBJ databases">
        <authorList>
            <person name="Li Y."/>
        </authorList>
    </citation>
    <scope>NUCLEOTIDE SEQUENCE [LARGE SCALE GENOMIC DNA]</scope>
    <source>
        <strain evidence="4 5">3-7</strain>
    </source>
</reference>
<keyword evidence="5" id="KW-1185">Reference proteome</keyword>
<dbReference type="InterPro" id="IPR007358">
    <property type="entry name" value="Nucleoid_associated_NdpA"/>
</dbReference>
<dbReference type="PANTHER" id="PTHR38772:SF1">
    <property type="entry name" value="NUCLEOID-ASSOCIATED PROTEIN YEJK"/>
    <property type="match status" value="1"/>
</dbReference>
<gene>
    <name evidence="4" type="ORF">EWE75_11245</name>
</gene>
<evidence type="ECO:0000256" key="1">
    <source>
        <dbReference type="ARBA" id="ARBA00004496"/>
    </source>
</evidence>
<evidence type="ECO:0000313" key="5">
    <source>
        <dbReference type="Proteomes" id="UP000292085"/>
    </source>
</evidence>
<proteinExistence type="inferred from homology"/>
<dbReference type="OrthoDB" id="7540719at2"/>
<protein>
    <submittedName>
        <fullName evidence="4">Nucleoid-associated protein</fullName>
    </submittedName>
</protein>
<comment type="caution">
    <text evidence="4">The sequence shown here is derived from an EMBL/GenBank/DDBJ whole genome shotgun (WGS) entry which is preliminary data.</text>
</comment>
<dbReference type="PANTHER" id="PTHR38772">
    <property type="match status" value="1"/>
</dbReference>
<dbReference type="AlphaFoldDB" id="A0A4Q6XWF9"/>
<dbReference type="GO" id="GO:0009295">
    <property type="term" value="C:nucleoid"/>
    <property type="evidence" value="ECO:0007669"/>
    <property type="project" value="InterPro"/>
</dbReference>
<evidence type="ECO:0000256" key="2">
    <source>
        <dbReference type="ARBA" id="ARBA00009035"/>
    </source>
</evidence>